<sequence length="525" mass="56779">MGFRERIKRLFKSQKKNTVQKANTVKQDENKLRTVAGIDLGTQSMKVVIYDYQKKEIIETASCPMELISESDGTREQTTEWFDKGLEVCFGKLSAENKKTIEAIGVSGQQHGFVPLGADGKALYNIKLWCDTSTVEECKIITDAAGGEEAVISELGNLVLTGFTAPKILWLKRNKPEAFEALKYIMLPHDYLNWKLTGAYVMEYGDASGTALFDSKNRCWSKKICDIIDPKLLSLLPELIEPSAPAGKVSAEAAKAYGIPEGIPVSAGGGDNMMGAVGTGTVEDGFLTMSMGTSGTLYGYSDKPIADPKNGLSGFCSSTGGWLPLLCTMNCTVATEFVRNLFQLDIKELNEEAAKAPCGSEGVLVIPFFNGERTPNLPNGRASISGLTSANTNNANIARASFESAVFAMRGGLDAFRKLGFQPKEIRLIGGGSKSALWRQIAADIMNLPIRVPLLEEAAALGGAVQALWCLKSQEGKSDIAKICAEHIKIDESKNADPIAENVAVYDKIYEEYSKVVGTLSPLYV</sequence>
<keyword evidence="7 10" id="KW-0418">Kinase</keyword>
<comment type="caution">
    <text evidence="13">The sequence shown here is derived from an EMBL/GenBank/DDBJ whole genome shotgun (WGS) entry which is preliminary data.</text>
</comment>
<dbReference type="Pfam" id="PF02782">
    <property type="entry name" value="FGGY_C"/>
    <property type="match status" value="1"/>
</dbReference>
<keyword evidence="5 10" id="KW-0808">Transferase</keyword>
<dbReference type="UniPathway" id="UPA00618">
    <property type="reaction ID" value="UER00672"/>
</dbReference>
<evidence type="ECO:0000256" key="4">
    <source>
        <dbReference type="ARBA" id="ARBA00022629"/>
    </source>
</evidence>
<dbReference type="PIRSF" id="PIRSF000538">
    <property type="entry name" value="GlpK"/>
    <property type="match status" value="1"/>
</dbReference>
<dbReference type="Proteomes" id="UP000193920">
    <property type="component" value="Unassembled WGS sequence"/>
</dbReference>
<evidence type="ECO:0000256" key="3">
    <source>
        <dbReference type="ARBA" id="ARBA00012099"/>
    </source>
</evidence>
<dbReference type="InterPro" id="IPR006000">
    <property type="entry name" value="Xylulokinase"/>
</dbReference>
<evidence type="ECO:0000256" key="7">
    <source>
        <dbReference type="ARBA" id="ARBA00022777"/>
    </source>
</evidence>
<dbReference type="PROSITE" id="PS00445">
    <property type="entry name" value="FGGY_KINASES_2"/>
    <property type="match status" value="1"/>
</dbReference>
<keyword evidence="6" id="KW-0547">Nucleotide-binding</keyword>
<evidence type="ECO:0000256" key="10">
    <source>
        <dbReference type="RuleBase" id="RU003733"/>
    </source>
</evidence>
<organism evidence="13 14">
    <name type="scientific">Neocallimastix californiae</name>
    <dbReference type="NCBI Taxonomy" id="1754190"/>
    <lineage>
        <taxon>Eukaryota</taxon>
        <taxon>Fungi</taxon>
        <taxon>Fungi incertae sedis</taxon>
        <taxon>Chytridiomycota</taxon>
        <taxon>Chytridiomycota incertae sedis</taxon>
        <taxon>Neocallimastigomycetes</taxon>
        <taxon>Neocallimastigales</taxon>
        <taxon>Neocallimastigaceae</taxon>
        <taxon>Neocallimastix</taxon>
    </lineage>
</organism>
<protein>
    <recommendedName>
        <fullName evidence="3">glycerol kinase</fullName>
        <ecNumber evidence="3">2.7.1.30</ecNumber>
    </recommendedName>
</protein>
<dbReference type="AlphaFoldDB" id="A0A1Y2C386"/>
<dbReference type="EMBL" id="MCOG01000123">
    <property type="protein sequence ID" value="ORY41461.1"/>
    <property type="molecule type" value="Genomic_DNA"/>
</dbReference>
<dbReference type="InterPro" id="IPR018485">
    <property type="entry name" value="FGGY_C"/>
</dbReference>
<dbReference type="Pfam" id="PF00370">
    <property type="entry name" value="FGGY_N"/>
    <property type="match status" value="1"/>
</dbReference>
<keyword evidence="4" id="KW-0859">Xylose metabolism</keyword>
<dbReference type="GO" id="GO:0019563">
    <property type="term" value="P:glycerol catabolic process"/>
    <property type="evidence" value="ECO:0007669"/>
    <property type="project" value="UniProtKB-UniPathway"/>
</dbReference>
<comment type="similarity">
    <text evidence="2 10">Belongs to the FGGY kinase family.</text>
</comment>
<evidence type="ECO:0000313" key="14">
    <source>
        <dbReference type="Proteomes" id="UP000193920"/>
    </source>
</evidence>
<dbReference type="OrthoDB" id="1728974at2759"/>
<dbReference type="PANTHER" id="PTHR43095:SF5">
    <property type="entry name" value="XYLULOSE KINASE"/>
    <property type="match status" value="1"/>
</dbReference>
<evidence type="ECO:0000259" key="12">
    <source>
        <dbReference type="Pfam" id="PF02782"/>
    </source>
</evidence>
<evidence type="ECO:0000259" key="11">
    <source>
        <dbReference type="Pfam" id="PF00370"/>
    </source>
</evidence>
<keyword evidence="14" id="KW-1185">Reference proteome</keyword>
<evidence type="ECO:0000256" key="6">
    <source>
        <dbReference type="ARBA" id="ARBA00022741"/>
    </source>
</evidence>
<dbReference type="GO" id="GO:0005997">
    <property type="term" value="P:xylulose metabolic process"/>
    <property type="evidence" value="ECO:0007669"/>
    <property type="project" value="InterPro"/>
</dbReference>
<dbReference type="GO" id="GO:0004856">
    <property type="term" value="F:D-xylulokinase activity"/>
    <property type="evidence" value="ECO:0007669"/>
    <property type="project" value="InterPro"/>
</dbReference>
<keyword evidence="9" id="KW-0119">Carbohydrate metabolism</keyword>
<dbReference type="InterPro" id="IPR050406">
    <property type="entry name" value="FGGY_Carb_Kinase"/>
</dbReference>
<dbReference type="InterPro" id="IPR018483">
    <property type="entry name" value="Carb_kinase_FGGY_CS"/>
</dbReference>
<dbReference type="GO" id="GO:0042732">
    <property type="term" value="P:D-xylose metabolic process"/>
    <property type="evidence" value="ECO:0007669"/>
    <property type="project" value="UniProtKB-KW"/>
</dbReference>
<keyword evidence="8" id="KW-0067">ATP-binding</keyword>
<dbReference type="HAMAP" id="MF_02220">
    <property type="entry name" value="XylB"/>
    <property type="match status" value="1"/>
</dbReference>
<proteinExistence type="inferred from homology"/>
<dbReference type="InterPro" id="IPR043129">
    <property type="entry name" value="ATPase_NBD"/>
</dbReference>
<gene>
    <name evidence="13" type="ORF">LY90DRAFT_418168</name>
</gene>
<evidence type="ECO:0000313" key="13">
    <source>
        <dbReference type="EMBL" id="ORY41461.1"/>
    </source>
</evidence>
<dbReference type="PANTHER" id="PTHR43095">
    <property type="entry name" value="SUGAR KINASE"/>
    <property type="match status" value="1"/>
</dbReference>
<dbReference type="NCBIfam" id="TIGR01312">
    <property type="entry name" value="XylB"/>
    <property type="match status" value="1"/>
</dbReference>
<evidence type="ECO:0000256" key="2">
    <source>
        <dbReference type="ARBA" id="ARBA00009156"/>
    </source>
</evidence>
<evidence type="ECO:0000256" key="1">
    <source>
        <dbReference type="ARBA" id="ARBA00005190"/>
    </source>
</evidence>
<reference evidence="13 14" key="1">
    <citation type="submission" date="2016-08" db="EMBL/GenBank/DDBJ databases">
        <title>A Parts List for Fungal Cellulosomes Revealed by Comparative Genomics.</title>
        <authorList>
            <consortium name="DOE Joint Genome Institute"/>
            <person name="Haitjema C.H."/>
            <person name="Gilmore S.P."/>
            <person name="Henske J.K."/>
            <person name="Solomon K.V."/>
            <person name="De Groot R."/>
            <person name="Kuo A."/>
            <person name="Mondo S.J."/>
            <person name="Salamov A.A."/>
            <person name="Labutti K."/>
            <person name="Zhao Z."/>
            <person name="Chiniquy J."/>
            <person name="Barry K."/>
            <person name="Brewer H.M."/>
            <person name="Purvine S.O."/>
            <person name="Wright A.T."/>
            <person name="Boxma B."/>
            <person name="Van Alen T."/>
            <person name="Hackstein J.H."/>
            <person name="Baker S.E."/>
            <person name="Grigoriev I.V."/>
            <person name="O'Malley M.A."/>
        </authorList>
    </citation>
    <scope>NUCLEOTIDE SEQUENCE [LARGE SCALE GENOMIC DNA]</scope>
    <source>
        <strain evidence="13 14">G1</strain>
    </source>
</reference>
<evidence type="ECO:0000256" key="5">
    <source>
        <dbReference type="ARBA" id="ARBA00022679"/>
    </source>
</evidence>
<comment type="pathway">
    <text evidence="1">Polyol metabolism; glycerol degradation via glycerol kinase pathway; sn-glycerol 3-phosphate from glycerol: step 1/1.</text>
</comment>
<evidence type="ECO:0000256" key="9">
    <source>
        <dbReference type="ARBA" id="ARBA00023277"/>
    </source>
</evidence>
<feature type="domain" description="Carbohydrate kinase FGGY C-terminal" evidence="12">
    <location>
        <begin position="289"/>
        <end position="469"/>
    </location>
</feature>
<dbReference type="InterPro" id="IPR018484">
    <property type="entry name" value="FGGY_N"/>
</dbReference>
<dbReference type="SUPFAM" id="SSF53067">
    <property type="entry name" value="Actin-like ATPase domain"/>
    <property type="match status" value="2"/>
</dbReference>
<dbReference type="CDD" id="cd07809">
    <property type="entry name" value="ASKHA_NBD_FGGY_BaXK-like"/>
    <property type="match status" value="1"/>
</dbReference>
<dbReference type="GO" id="GO:0004370">
    <property type="term" value="F:glycerol kinase activity"/>
    <property type="evidence" value="ECO:0007669"/>
    <property type="project" value="UniProtKB-EC"/>
</dbReference>
<name>A0A1Y2C386_9FUNG</name>
<accession>A0A1Y2C386</accession>
<dbReference type="PROSITE" id="PS00933">
    <property type="entry name" value="FGGY_KINASES_1"/>
    <property type="match status" value="1"/>
</dbReference>
<evidence type="ECO:0000256" key="8">
    <source>
        <dbReference type="ARBA" id="ARBA00022840"/>
    </source>
</evidence>
<dbReference type="InterPro" id="IPR000577">
    <property type="entry name" value="Carb_kinase_FGGY"/>
</dbReference>
<dbReference type="GO" id="GO:0005524">
    <property type="term" value="F:ATP binding"/>
    <property type="evidence" value="ECO:0007669"/>
    <property type="project" value="UniProtKB-KW"/>
</dbReference>
<dbReference type="Gene3D" id="3.30.420.40">
    <property type="match status" value="2"/>
</dbReference>
<dbReference type="STRING" id="1754190.A0A1Y2C386"/>
<dbReference type="EC" id="2.7.1.30" evidence="3"/>
<feature type="domain" description="Carbohydrate kinase FGGY N-terminal" evidence="11">
    <location>
        <begin position="36"/>
        <end position="278"/>
    </location>
</feature>